<feature type="coiled-coil region" evidence="9">
    <location>
        <begin position="243"/>
        <end position="298"/>
    </location>
</feature>
<dbReference type="Gene3D" id="1.20.58.90">
    <property type="match status" value="1"/>
</dbReference>
<dbReference type="SUPFAM" id="SSF55729">
    <property type="entry name" value="Acyl-CoA N-acyltransferases (Nat)"/>
    <property type="match status" value="2"/>
</dbReference>
<reference evidence="11" key="1">
    <citation type="submission" date="2017-09" db="EMBL/GenBank/DDBJ databases">
        <title>Bacterial strain isolated from the female urinary microbiota.</title>
        <authorList>
            <person name="Thomas-White K."/>
            <person name="Kumar N."/>
            <person name="Forster S."/>
            <person name="Putonti C."/>
            <person name="Lawley T."/>
            <person name="Wolfe A.J."/>
        </authorList>
    </citation>
    <scope>NUCLEOTIDE SEQUENCE [LARGE SCALE GENOMIC DNA]</scope>
    <source>
        <strain evidence="11">UMB0959</strain>
    </source>
</reference>
<organism evidence="10 11">
    <name type="scientific">Nosocomiicoccus massiliensis</name>
    <dbReference type="NCBI Taxonomy" id="1232430"/>
    <lineage>
        <taxon>Bacteria</taxon>
        <taxon>Bacillati</taxon>
        <taxon>Bacillota</taxon>
        <taxon>Bacilli</taxon>
        <taxon>Bacillales</taxon>
        <taxon>Staphylococcaceae</taxon>
        <taxon>Nosocomiicoccus</taxon>
    </lineage>
</organism>
<evidence type="ECO:0000256" key="1">
    <source>
        <dbReference type="ARBA" id="ARBA00004496"/>
    </source>
</evidence>
<dbReference type="EMBL" id="CP136964">
    <property type="protein sequence ID" value="WOS96591.1"/>
    <property type="molecule type" value="Genomic_DNA"/>
</dbReference>
<keyword evidence="4" id="KW-0808">Transferase</keyword>
<evidence type="ECO:0000256" key="6">
    <source>
        <dbReference type="ARBA" id="ARBA00022984"/>
    </source>
</evidence>
<dbReference type="InterPro" id="IPR016181">
    <property type="entry name" value="Acyl_CoA_acyltransferase"/>
</dbReference>
<dbReference type="InterPro" id="IPR003447">
    <property type="entry name" value="FEMABX"/>
</dbReference>
<keyword evidence="9" id="KW-0175">Coiled coil</keyword>
<dbReference type="PANTHER" id="PTHR36174">
    <property type="entry name" value="LIPID II:GLYCINE GLYCYLTRANSFERASE"/>
    <property type="match status" value="1"/>
</dbReference>
<dbReference type="RefSeq" id="WP_317846611.1">
    <property type="nucleotide sequence ID" value="NZ_CP136964.1"/>
</dbReference>
<evidence type="ECO:0000256" key="3">
    <source>
        <dbReference type="ARBA" id="ARBA00022490"/>
    </source>
</evidence>
<dbReference type="InterPro" id="IPR050644">
    <property type="entry name" value="PG_Glycine_Bridge_Synth"/>
</dbReference>
<dbReference type="Proteomes" id="UP000243626">
    <property type="component" value="Chromosome"/>
</dbReference>
<protein>
    <submittedName>
        <fullName evidence="10">Peptidoglycan bridge formation glycyltransferase FemA/FemB family protein</fullName>
    </submittedName>
</protein>
<sequence>MKVEEISEQQFYTFMKTYKDMYHFMHDELYYDYMKNNTTVYLLGLIDDMDNVIGVSMLSEYPLVRFFKAMTTHSGPLILDYTNDKLEYFIQEISSFAKEKGAASLTFSPYMIYQVRDSEGNVIENDERNNHEVIHLFERNGFKHHGFTRQMIFEENIRFQSVVDISGSLKDILKNMSSSTRYNTRQCEKLPLKLKYLDESEYDRFIEIYKDTEERLQFNPIPEHRIKAQLRNLKDKSYIVMSQIDLNEYIESLEKEFDELSQEIEALENKENKSNGEKRRLNEKKNLVKSREKRLNEAITHRDKYGGLIDLSVGMYYYNNNEMVYLYSGSYPEHSQYLGTNFVTWEMIKKAKELGLERFNMFGITGNFHEGASDYGVFKFKQGYNAYIEELPGTFTKVFKPIVLNAQKLIDKVRK</sequence>
<dbReference type="AlphaFoldDB" id="A0AAF1BVQ0"/>
<evidence type="ECO:0000256" key="9">
    <source>
        <dbReference type="SAM" id="Coils"/>
    </source>
</evidence>
<dbReference type="PROSITE" id="PS51191">
    <property type="entry name" value="FEMABX"/>
    <property type="match status" value="1"/>
</dbReference>
<reference evidence="10 11" key="2">
    <citation type="submission" date="2023-10" db="EMBL/GenBank/DDBJ databases">
        <authorList>
            <person name="Choi B."/>
        </authorList>
    </citation>
    <scope>NUCLEOTIDE SEQUENCE [LARGE SCALE GENOMIC DNA]</scope>
    <source>
        <strain evidence="10 11">UMB0959</strain>
    </source>
</reference>
<gene>
    <name evidence="10" type="ORF">CJ229_002280</name>
</gene>
<dbReference type="GO" id="GO:0005737">
    <property type="term" value="C:cytoplasm"/>
    <property type="evidence" value="ECO:0007669"/>
    <property type="project" value="UniProtKB-SubCell"/>
</dbReference>
<keyword evidence="8" id="KW-0961">Cell wall biogenesis/degradation</keyword>
<dbReference type="GO" id="GO:0009252">
    <property type="term" value="P:peptidoglycan biosynthetic process"/>
    <property type="evidence" value="ECO:0007669"/>
    <property type="project" value="UniProtKB-KW"/>
</dbReference>
<evidence type="ECO:0000256" key="7">
    <source>
        <dbReference type="ARBA" id="ARBA00023315"/>
    </source>
</evidence>
<proteinExistence type="inferred from homology"/>
<accession>A0AAF1BVQ0</accession>
<dbReference type="GO" id="GO:0008360">
    <property type="term" value="P:regulation of cell shape"/>
    <property type="evidence" value="ECO:0007669"/>
    <property type="project" value="UniProtKB-KW"/>
</dbReference>
<name>A0AAF1BVQ0_9STAP</name>
<dbReference type="KEGG" id="nmy:CJ229_002280"/>
<evidence type="ECO:0000313" key="11">
    <source>
        <dbReference type="Proteomes" id="UP000243626"/>
    </source>
</evidence>
<dbReference type="GO" id="GO:0071555">
    <property type="term" value="P:cell wall organization"/>
    <property type="evidence" value="ECO:0007669"/>
    <property type="project" value="UniProtKB-KW"/>
</dbReference>
<dbReference type="GO" id="GO:0016755">
    <property type="term" value="F:aminoacyltransferase activity"/>
    <property type="evidence" value="ECO:0007669"/>
    <property type="project" value="InterPro"/>
</dbReference>
<keyword evidence="3" id="KW-0963">Cytoplasm</keyword>
<evidence type="ECO:0000256" key="5">
    <source>
        <dbReference type="ARBA" id="ARBA00022960"/>
    </source>
</evidence>
<evidence type="ECO:0000313" key="10">
    <source>
        <dbReference type="EMBL" id="WOS96591.1"/>
    </source>
</evidence>
<dbReference type="PANTHER" id="PTHR36174:SF2">
    <property type="entry name" value="AMINOACYLTRANSFERASE FEMA"/>
    <property type="match status" value="1"/>
</dbReference>
<keyword evidence="6" id="KW-0573">Peptidoglycan synthesis</keyword>
<evidence type="ECO:0000256" key="2">
    <source>
        <dbReference type="ARBA" id="ARBA00009943"/>
    </source>
</evidence>
<evidence type="ECO:0000256" key="4">
    <source>
        <dbReference type="ARBA" id="ARBA00022679"/>
    </source>
</evidence>
<keyword evidence="5" id="KW-0133">Cell shape</keyword>
<comment type="subcellular location">
    <subcellularLocation>
        <location evidence="1">Cytoplasm</location>
    </subcellularLocation>
</comment>
<keyword evidence="11" id="KW-1185">Reference proteome</keyword>
<keyword evidence="7" id="KW-0012">Acyltransferase</keyword>
<evidence type="ECO:0000256" key="8">
    <source>
        <dbReference type="ARBA" id="ARBA00023316"/>
    </source>
</evidence>
<dbReference type="Pfam" id="PF02388">
    <property type="entry name" value="FemAB"/>
    <property type="match status" value="1"/>
</dbReference>
<comment type="similarity">
    <text evidence="2">Belongs to the FemABX family.</text>
</comment>
<dbReference type="Gene3D" id="3.40.630.30">
    <property type="match status" value="2"/>
</dbReference>